<accession>A0A1X0BQ34</accession>
<dbReference type="Pfam" id="PF01569">
    <property type="entry name" value="PAP2"/>
    <property type="match status" value="1"/>
</dbReference>
<name>A0A1X0BQ34_MYCCF</name>
<dbReference type="SUPFAM" id="SSF48317">
    <property type="entry name" value="Acid phosphatase/Vanadium-dependent haloperoxidase"/>
    <property type="match status" value="1"/>
</dbReference>
<proteinExistence type="predicted"/>
<dbReference type="KEGG" id="mcee:MCEL_29180"/>
<evidence type="ECO:0000313" key="1">
    <source>
        <dbReference type="EMBL" id="BBY44623.1"/>
    </source>
</evidence>
<dbReference type="InterPro" id="IPR000326">
    <property type="entry name" value="PAP2/HPO"/>
</dbReference>
<dbReference type="OrthoDB" id="5289372at2"/>
<dbReference type="Gene3D" id="1.20.144.10">
    <property type="entry name" value="Phosphatidic acid phosphatase type 2/haloperoxidase"/>
    <property type="match status" value="1"/>
</dbReference>
<dbReference type="SMART" id="SM00014">
    <property type="entry name" value="acidPPc"/>
    <property type="match status" value="1"/>
</dbReference>
<organism evidence="1 2">
    <name type="scientific">Mycolicibacterium celeriflavum</name>
    <name type="common">Mycobacterium celeriflavum</name>
    <dbReference type="NCBI Taxonomy" id="1249101"/>
    <lineage>
        <taxon>Bacteria</taxon>
        <taxon>Bacillati</taxon>
        <taxon>Actinomycetota</taxon>
        <taxon>Actinomycetes</taxon>
        <taxon>Mycobacteriales</taxon>
        <taxon>Mycobacteriaceae</taxon>
        <taxon>Mycolicibacterium</taxon>
    </lineage>
</organism>
<sequence length="223" mass="23690">MASHKRWLAVTAVGAIVVYALLWVGHAQQWTWLTAADSTALDSFYRRGEENPGWVLGWDVLCTILGPNAFRLITVVLIIVALARRNVRIAMFLLISVELSGLVTEAAKAAADRARPDTAFVFALGTSFPSGHALGVLVAVLALLTVGLPVVRAPARGLLIAFGAVIVVVIGLGRVVLNVHHPSDVVAGWALGYAYFVICLLAVPPSRPITEADETPEVPGTAR</sequence>
<gene>
    <name evidence="1" type="ORF">MCEL_29180</name>
</gene>
<keyword evidence="2" id="KW-1185">Reference proteome</keyword>
<reference evidence="1 2" key="1">
    <citation type="journal article" date="2019" name="Emerg. Microbes Infect.">
        <title>Comprehensive subspecies identification of 175 nontuberculous mycobacteria species based on 7547 genomic profiles.</title>
        <authorList>
            <person name="Matsumoto Y."/>
            <person name="Kinjo T."/>
            <person name="Motooka D."/>
            <person name="Nabeya D."/>
            <person name="Jung N."/>
            <person name="Uechi K."/>
            <person name="Horii T."/>
            <person name="Iida T."/>
            <person name="Fujita J."/>
            <person name="Nakamura S."/>
        </authorList>
    </citation>
    <scope>NUCLEOTIDE SEQUENCE [LARGE SCALE GENOMIC DNA]</scope>
    <source>
        <strain evidence="1 2">JCM 18439</strain>
    </source>
</reference>
<dbReference type="PANTHER" id="PTHR14969:SF13">
    <property type="entry name" value="AT30094P"/>
    <property type="match status" value="1"/>
</dbReference>
<dbReference type="EMBL" id="AP022591">
    <property type="protein sequence ID" value="BBY44623.1"/>
    <property type="molecule type" value="Genomic_DNA"/>
</dbReference>
<dbReference type="RefSeq" id="WP_083005804.1">
    <property type="nucleotide sequence ID" value="NZ_AP022591.1"/>
</dbReference>
<protein>
    <submittedName>
        <fullName evidence="1">Phosphatase PAP2 family protein</fullName>
    </submittedName>
</protein>
<evidence type="ECO:0000313" key="2">
    <source>
        <dbReference type="Proteomes" id="UP000466431"/>
    </source>
</evidence>
<dbReference type="Proteomes" id="UP000466431">
    <property type="component" value="Chromosome"/>
</dbReference>
<dbReference type="PANTHER" id="PTHR14969">
    <property type="entry name" value="SPHINGOSINE-1-PHOSPHATE PHOSPHOHYDROLASE"/>
    <property type="match status" value="1"/>
</dbReference>
<dbReference type="InterPro" id="IPR036938">
    <property type="entry name" value="PAP2/HPO_sf"/>
</dbReference>
<dbReference type="AlphaFoldDB" id="A0A1X0BQ34"/>
<dbReference type="STRING" id="1249101.BST21_19045"/>